<dbReference type="STRING" id="1754190.A0A1Y2AY74"/>
<dbReference type="InterPro" id="IPR015671">
    <property type="entry name" value="GSCR1_dom"/>
</dbReference>
<feature type="region of interest" description="Disordered" evidence="1">
    <location>
        <begin position="1590"/>
        <end position="1610"/>
    </location>
</feature>
<gene>
    <name evidence="3" type="ORF">LY90DRAFT_674317</name>
</gene>
<evidence type="ECO:0000313" key="4">
    <source>
        <dbReference type="Proteomes" id="UP000193920"/>
    </source>
</evidence>
<organism evidence="3 4">
    <name type="scientific">Neocallimastix californiae</name>
    <dbReference type="NCBI Taxonomy" id="1754190"/>
    <lineage>
        <taxon>Eukaryota</taxon>
        <taxon>Fungi</taxon>
        <taxon>Fungi incertae sedis</taxon>
        <taxon>Chytridiomycota</taxon>
        <taxon>Chytridiomycota incertae sedis</taxon>
        <taxon>Neocallimastigomycetes</taxon>
        <taxon>Neocallimastigales</taxon>
        <taxon>Neocallimastigaceae</taxon>
        <taxon>Neocallimastix</taxon>
    </lineage>
</organism>
<feature type="region of interest" description="Disordered" evidence="1">
    <location>
        <begin position="241"/>
        <end position="262"/>
    </location>
</feature>
<dbReference type="OrthoDB" id="2556847at2759"/>
<feature type="compositionally biased region" description="Low complexity" evidence="1">
    <location>
        <begin position="26"/>
        <end position="39"/>
    </location>
</feature>
<name>A0A1Y2AY74_9FUNG</name>
<feature type="region of interest" description="Disordered" evidence="1">
    <location>
        <begin position="207"/>
        <end position="227"/>
    </location>
</feature>
<sequence length="1957" mass="213292">MDKNNNDLFNLMKEKMKSGDKSQLSQVNQQKDNKVNNNQSIDNGNLMGATSQLSGLNASNNFMPLLNANPLNSLNLLNTSQIPDLTPLLPTNDLLNNPININSSNPLFLNNNILNNSILSSNTNLLTSLAGASTSNKLNNPMLLNKINSNIKLNSQSIENSPIIGTNSNNLFPFTSYPLYTTNDINSLSSITSPIIPNLNKEIKLTSPSSLTSTPSSSRPATPVASVKPITIKPIATTSNHSTKSVYSYKPSTTKPQNKKSHIETTYAPTISKNKKRNYSDEKINSHSTTIHRIGKYNKKEKSAQKLRNNKILEELKKKLPESITSYDSNEKLIEAIKNNTFHFPMVVTDKSKGNLGKSETGEDNNDSKTYTIEINKDKSNDKSTSEKIKIITTQPLINKDIKSSKPASANNNKDLFQNPNLSNSYMKIPVTSSTNDNIFSKQKLINKNNENNLSNTYKSQNSLYAKVQQQQKPLSSLNNKQNDFMIIKSNNSSSADTKSNLDLLENLNYPLNRNVTNNQKMGTKMTTSTTPSPISKLDNSNINESLLMKNNNLQSLNMNNILKDNLLNIGTDNVSKNSSLKLNPNNLLNDNLTNELINSIPLLPITSSNNVLLNNNNINDPNSLLMNTNINLYDSKNNMLIPNSNIQLSSLNSASPLLSNDLTKNNEINKNLNSLKLLNDKSPGPLNLSEINSIVVENSKLKNTTNKISPTSFNSNLNSINISINDNILNSNSLLNSGSSNNSSNSNLLSTGSKNLNASNSNSVISPTTSKPNLTKNATILSNNINKINNPLLLNNALKKLNNQSLSLNNANLNPLLKKLDTDPNNPIFNSVLNKINTSNFLPNPLNNINVSGSGNILASPISVSSPTLLSNPLSSISGSSSRNILSNPLSPINVSSANSFLSNSLGSLNVSNSNTLLTSTLSNISIPSSEALLNSLNINTSNPLLSSSLNNININSKNNNLKNGINNLNVGNNSNILNAINKLGVNENLLNKLNTTNVNSAALLEVMNKFKTTTTPFSNTNSNNSSANNSSNSNNLLNNSTSKTSTSASGTTILNNNITKTNINNTNSLLLNKSVSNPAINSTASLINSTLAKTLVNTNNPNTLLNNSSAKSKIDSATALLNNAMASVTANNQVNLFNKALSNKALSNSTVLLNSIFAKTNNFNNTSASLLNNKAASLLNNVKSTPTVNNAVEELLKNAFNKTSIDKSSAQLNTLNKMPSNSNAILNNSLNTAALLNNSVRKNSTENSANIFKNIYNDVKNGNKNTNLSTENALAMFNNVLNKSTPNNSKSLLKNDILKSSTDNNIAHLKKMLDNSQTIPNTTISNNATLISSYLPEANNAALLSKILGNNLNSNDKIATSNSNTINTTSTKINTKTIPSSTNNLSKTSTLLNKNLNKVTNDNTTDLLNKVLLQSNIEKAKESSAKGTAINNKLNIKSMNIPISNAPKASIGNMELDKGLLNLTNDNILNKNAIAINKFINMNNQLIANRKANFENKNKLNNNSINNLKGRINTNDINNNNNINLNISKPNVTLIKETQPAISYSSKKEDIANALENLIKTTMTTPTAVTNSVGVKNLTGVIPTVPISTSSNTSSMTTSSKNATSKISTSNSVKSSSINFTSSTPKSAIQPTSISISNTSIPTTVQIPTSSTIKSTISDNLNNSISSTSKIQKPIINNINANNSKSSVKETLKSSLTKVTTAATTTTTAISPNNISAVPSTIVPVNKTVTIKTEPPSILKIKSEKLNEEQKVKPMEIDTIEEKFNEKEKESKVFNNRKRLSEEVPYKEQVKRRLTNALKKDHQSVLEIDISPFKSKLDIVKRLLPFHLYQYIDDNYDFERDFQELDKKGEEYIKKYDELKERYFSTLKKQSKEKVVLPLLLLSDEIEAESIKEDIDERKNIIKNHYQQLQQQQLKEKTESIANGTFSTTNNNATASVHTNKNTNTSVNLETKKKE</sequence>
<feature type="region of interest" description="Disordered" evidence="1">
    <location>
        <begin position="16"/>
        <end position="43"/>
    </location>
</feature>
<feature type="region of interest" description="Disordered" evidence="1">
    <location>
        <begin position="402"/>
        <end position="421"/>
    </location>
</feature>
<feature type="region of interest" description="Disordered" evidence="1">
    <location>
        <begin position="515"/>
        <end position="538"/>
    </location>
</feature>
<feature type="compositionally biased region" description="Low complexity" evidence="1">
    <location>
        <begin position="1926"/>
        <end position="1942"/>
    </location>
</feature>
<feature type="region of interest" description="Disordered" evidence="1">
    <location>
        <begin position="1926"/>
        <end position="1957"/>
    </location>
</feature>
<dbReference type="EMBL" id="MCOG01000192">
    <property type="protein sequence ID" value="ORY27512.1"/>
    <property type="molecule type" value="Genomic_DNA"/>
</dbReference>
<feature type="compositionally biased region" description="Polar residues" evidence="1">
    <location>
        <begin position="406"/>
        <end position="421"/>
    </location>
</feature>
<proteinExistence type="predicted"/>
<dbReference type="Proteomes" id="UP000193920">
    <property type="component" value="Unassembled WGS sequence"/>
</dbReference>
<protein>
    <recommendedName>
        <fullName evidence="2">GLTSCR protein conserved domain-containing protein</fullName>
    </recommendedName>
</protein>
<accession>A0A1Y2AY74</accession>
<keyword evidence="4" id="KW-1185">Reference proteome</keyword>
<feature type="region of interest" description="Disordered" evidence="1">
    <location>
        <begin position="738"/>
        <end position="773"/>
    </location>
</feature>
<evidence type="ECO:0000259" key="2">
    <source>
        <dbReference type="Pfam" id="PF15249"/>
    </source>
</evidence>
<comment type="caution">
    <text evidence="3">The sequence shown here is derived from an EMBL/GenBank/DDBJ whole genome shotgun (WGS) entry which is preliminary data.</text>
</comment>
<feature type="compositionally biased region" description="Polar residues" evidence="1">
    <location>
        <begin position="759"/>
        <end position="773"/>
    </location>
</feature>
<feature type="compositionally biased region" description="Low complexity" evidence="1">
    <location>
        <begin position="738"/>
        <end position="758"/>
    </location>
</feature>
<evidence type="ECO:0000256" key="1">
    <source>
        <dbReference type="SAM" id="MobiDB-lite"/>
    </source>
</evidence>
<feature type="domain" description="GLTSCR protein conserved" evidence="2">
    <location>
        <begin position="1803"/>
        <end position="1886"/>
    </location>
</feature>
<feature type="compositionally biased region" description="Polar residues" evidence="1">
    <location>
        <begin position="241"/>
        <end position="256"/>
    </location>
</feature>
<dbReference type="Pfam" id="PF15249">
    <property type="entry name" value="GLTSCR1"/>
    <property type="match status" value="1"/>
</dbReference>
<feature type="region of interest" description="Disordered" evidence="1">
    <location>
        <begin position="1017"/>
        <end position="1054"/>
    </location>
</feature>
<reference evidence="3 4" key="1">
    <citation type="submission" date="2016-08" db="EMBL/GenBank/DDBJ databases">
        <title>A Parts List for Fungal Cellulosomes Revealed by Comparative Genomics.</title>
        <authorList>
            <consortium name="DOE Joint Genome Institute"/>
            <person name="Haitjema C.H."/>
            <person name="Gilmore S.P."/>
            <person name="Henske J.K."/>
            <person name="Solomon K.V."/>
            <person name="De Groot R."/>
            <person name="Kuo A."/>
            <person name="Mondo S.J."/>
            <person name="Salamov A.A."/>
            <person name="Labutti K."/>
            <person name="Zhao Z."/>
            <person name="Chiniquy J."/>
            <person name="Barry K."/>
            <person name="Brewer H.M."/>
            <person name="Purvine S.O."/>
            <person name="Wright A.T."/>
            <person name="Boxma B."/>
            <person name="Van Alen T."/>
            <person name="Hackstein J.H."/>
            <person name="Baker S.E."/>
            <person name="Grigoriev I.V."/>
            <person name="O'Malley M.A."/>
        </authorList>
    </citation>
    <scope>NUCLEOTIDE SEQUENCE [LARGE SCALE GENOMIC DNA]</scope>
    <source>
        <strain evidence="3 4">G1</strain>
    </source>
</reference>
<evidence type="ECO:0000313" key="3">
    <source>
        <dbReference type="EMBL" id="ORY27512.1"/>
    </source>
</evidence>